<evidence type="ECO:0000256" key="5">
    <source>
        <dbReference type="ARBA" id="ARBA00023002"/>
    </source>
</evidence>
<dbReference type="Proteomes" id="UP000257109">
    <property type="component" value="Unassembled WGS sequence"/>
</dbReference>
<evidence type="ECO:0000313" key="7">
    <source>
        <dbReference type="EMBL" id="RDX71268.1"/>
    </source>
</evidence>
<evidence type="ECO:0000256" key="1">
    <source>
        <dbReference type="ARBA" id="ARBA00001974"/>
    </source>
</evidence>
<feature type="non-terminal residue" evidence="7">
    <location>
        <position position="1"/>
    </location>
</feature>
<dbReference type="AlphaFoldDB" id="A0A371EZ03"/>
<dbReference type="OrthoDB" id="415825at2759"/>
<dbReference type="SUPFAM" id="SSF55103">
    <property type="entry name" value="FAD-linked oxidases, C-terminal domain"/>
    <property type="match status" value="1"/>
</dbReference>
<name>A0A371EZ03_MUCPR</name>
<reference evidence="7" key="1">
    <citation type="submission" date="2018-05" db="EMBL/GenBank/DDBJ databases">
        <title>Draft genome of Mucuna pruriens seed.</title>
        <authorList>
            <person name="Nnadi N.E."/>
            <person name="Vos R."/>
            <person name="Hasami M.H."/>
            <person name="Devisetty U.K."/>
            <person name="Aguiy J.C."/>
        </authorList>
    </citation>
    <scope>NUCLEOTIDE SEQUENCE [LARGE SCALE GENOMIC DNA]</scope>
    <source>
        <strain evidence="7">JCA_2017</strain>
    </source>
</reference>
<dbReference type="Gene3D" id="3.30.465.10">
    <property type="match status" value="1"/>
</dbReference>
<comment type="similarity">
    <text evidence="2">Belongs to the oxygen-dependent FAD-linked oxidoreductase family.</text>
</comment>
<comment type="caution">
    <text evidence="7">The sequence shown here is derived from an EMBL/GenBank/DDBJ whole genome shotgun (WGS) entry which is preliminary data.</text>
</comment>
<organism evidence="7 8">
    <name type="scientific">Mucuna pruriens</name>
    <name type="common">Velvet bean</name>
    <name type="synonym">Dolichos pruriens</name>
    <dbReference type="NCBI Taxonomy" id="157652"/>
    <lineage>
        <taxon>Eukaryota</taxon>
        <taxon>Viridiplantae</taxon>
        <taxon>Streptophyta</taxon>
        <taxon>Embryophyta</taxon>
        <taxon>Tracheophyta</taxon>
        <taxon>Spermatophyta</taxon>
        <taxon>Magnoliopsida</taxon>
        <taxon>eudicotyledons</taxon>
        <taxon>Gunneridae</taxon>
        <taxon>Pentapetalae</taxon>
        <taxon>rosids</taxon>
        <taxon>fabids</taxon>
        <taxon>Fabales</taxon>
        <taxon>Fabaceae</taxon>
        <taxon>Papilionoideae</taxon>
        <taxon>50 kb inversion clade</taxon>
        <taxon>NPAAA clade</taxon>
        <taxon>indigoferoid/millettioid clade</taxon>
        <taxon>Phaseoleae</taxon>
        <taxon>Mucuna</taxon>
    </lineage>
</organism>
<dbReference type="Pfam" id="PF09265">
    <property type="entry name" value="Cytokin-bind"/>
    <property type="match status" value="1"/>
</dbReference>
<dbReference type="InterPro" id="IPR015345">
    <property type="entry name" value="Cytokinin_DH_FAD/cytokin-bd"/>
</dbReference>
<sequence length="230" mass="26128">MTCSPEKNSEAFYAVLGGLGQFGVITRARIPLGPAATRASLLGAEVANLVKGLNFVPTFMFQKNASYVEFLNRLHAAELVANSQGLWEVPHPWLNIFVPRSRISDFNEGVFKGIILKQNITAGVSLVYPMNRNKWDDRMSAVTPDEDVFYVVNFFHSTNRLDQVQKYEAQNQQIIQFCKDAGIKITEYLTGNKTHQEWVEHFGPKWKLFEDRKAEFDPKRILSPGQGIFQ</sequence>
<comment type="cofactor">
    <cofactor evidence="1">
        <name>FAD</name>
        <dbReference type="ChEBI" id="CHEBI:57692"/>
    </cofactor>
</comment>
<dbReference type="InterPro" id="IPR016170">
    <property type="entry name" value="Cytok_DH_C_sf"/>
</dbReference>
<proteinExistence type="inferred from homology"/>
<keyword evidence="3" id="KW-0285">Flavoprotein</keyword>
<accession>A0A371EZ03</accession>
<evidence type="ECO:0000313" key="8">
    <source>
        <dbReference type="Proteomes" id="UP000257109"/>
    </source>
</evidence>
<dbReference type="GO" id="GO:0050660">
    <property type="term" value="F:flavin adenine dinucleotide binding"/>
    <property type="evidence" value="ECO:0007669"/>
    <property type="project" value="InterPro"/>
</dbReference>
<keyword evidence="4" id="KW-0274">FAD</keyword>
<dbReference type="EMBL" id="QJKJ01011404">
    <property type="protein sequence ID" value="RDX71268.1"/>
    <property type="molecule type" value="Genomic_DNA"/>
</dbReference>
<feature type="domain" description="Cytokinin dehydrogenase 1 FAD/cytokinin binding" evidence="6">
    <location>
        <begin position="40"/>
        <end position="229"/>
    </location>
</feature>
<keyword evidence="8" id="KW-1185">Reference proteome</keyword>
<dbReference type="Gene3D" id="3.40.462.10">
    <property type="entry name" value="FAD-linked oxidases, C-terminal domain"/>
    <property type="match status" value="1"/>
</dbReference>
<dbReference type="STRING" id="157652.A0A371EZ03"/>
<dbReference type="GO" id="GO:0009690">
    <property type="term" value="P:cytokinin metabolic process"/>
    <property type="evidence" value="ECO:0007669"/>
    <property type="project" value="InterPro"/>
</dbReference>
<dbReference type="PANTHER" id="PTHR13878">
    <property type="entry name" value="GULONOLACTONE OXIDASE"/>
    <property type="match status" value="1"/>
</dbReference>
<dbReference type="PANTHER" id="PTHR13878:SF163">
    <property type="entry name" value="CYTOKININ DEHYDROGENASE"/>
    <property type="match status" value="1"/>
</dbReference>
<keyword evidence="5" id="KW-0560">Oxidoreductase</keyword>
<evidence type="ECO:0000256" key="2">
    <source>
        <dbReference type="ARBA" id="ARBA00005466"/>
    </source>
</evidence>
<dbReference type="InterPro" id="IPR016164">
    <property type="entry name" value="FAD-linked_Oxase-like_C"/>
</dbReference>
<dbReference type="GO" id="GO:0019139">
    <property type="term" value="F:cytokinin dehydrogenase activity"/>
    <property type="evidence" value="ECO:0007669"/>
    <property type="project" value="InterPro"/>
</dbReference>
<evidence type="ECO:0000259" key="6">
    <source>
        <dbReference type="Pfam" id="PF09265"/>
    </source>
</evidence>
<evidence type="ECO:0000256" key="4">
    <source>
        <dbReference type="ARBA" id="ARBA00022827"/>
    </source>
</evidence>
<dbReference type="InterPro" id="IPR050432">
    <property type="entry name" value="FAD-linked_Oxidoreductases_BP"/>
</dbReference>
<protein>
    <submittedName>
        <fullName evidence="7">Cytokinin dehydrogenase 3</fullName>
    </submittedName>
</protein>
<dbReference type="InterPro" id="IPR016169">
    <property type="entry name" value="FAD-bd_PCMH_sub2"/>
</dbReference>
<gene>
    <name evidence="7" type="primary">CKX3</name>
    <name evidence="7" type="ORF">CR513_49410</name>
</gene>
<evidence type="ECO:0000256" key="3">
    <source>
        <dbReference type="ARBA" id="ARBA00022630"/>
    </source>
</evidence>